<dbReference type="Proteomes" id="UP000659904">
    <property type="component" value="Unassembled WGS sequence"/>
</dbReference>
<dbReference type="SUPFAM" id="SSF46955">
    <property type="entry name" value="Putative DNA-binding domain"/>
    <property type="match status" value="1"/>
</dbReference>
<dbReference type="InterPro" id="IPR010093">
    <property type="entry name" value="SinI_DNA-bd"/>
</dbReference>
<gene>
    <name evidence="2" type="ORF">Cci01nite_34520</name>
</gene>
<proteinExistence type="predicted"/>
<dbReference type="GO" id="GO:0003677">
    <property type="term" value="F:DNA binding"/>
    <property type="evidence" value="ECO:0007669"/>
    <property type="project" value="UniProtKB-KW"/>
</dbReference>
<organism evidence="2 3">
    <name type="scientific">Catellatospora citrea</name>
    <dbReference type="NCBI Taxonomy" id="53366"/>
    <lineage>
        <taxon>Bacteria</taxon>
        <taxon>Bacillati</taxon>
        <taxon>Actinomycetota</taxon>
        <taxon>Actinomycetes</taxon>
        <taxon>Micromonosporales</taxon>
        <taxon>Micromonosporaceae</taxon>
        <taxon>Catellatospora</taxon>
    </lineage>
</organism>
<comment type="caution">
    <text evidence="2">The sequence shown here is derived from an EMBL/GenBank/DDBJ whole genome shotgun (WGS) entry which is preliminary data.</text>
</comment>
<reference evidence="2 3" key="1">
    <citation type="submission" date="2021-01" db="EMBL/GenBank/DDBJ databases">
        <title>Whole genome shotgun sequence of Catellatospora citrea NBRC 14495.</title>
        <authorList>
            <person name="Komaki H."/>
            <person name="Tamura T."/>
        </authorList>
    </citation>
    <scope>NUCLEOTIDE SEQUENCE [LARGE SCALE GENOMIC DNA]</scope>
    <source>
        <strain evidence="2 3">NBRC 14495</strain>
    </source>
</reference>
<dbReference type="InterPro" id="IPR041657">
    <property type="entry name" value="HTH_17"/>
</dbReference>
<keyword evidence="3" id="KW-1185">Reference proteome</keyword>
<dbReference type="EMBL" id="BONH01000015">
    <property type="protein sequence ID" value="GIF98358.1"/>
    <property type="molecule type" value="Genomic_DNA"/>
</dbReference>
<feature type="domain" description="Helix-turn-helix" evidence="1">
    <location>
        <begin position="8"/>
        <end position="58"/>
    </location>
</feature>
<evidence type="ECO:0000313" key="3">
    <source>
        <dbReference type="Proteomes" id="UP000659904"/>
    </source>
</evidence>
<keyword evidence="2" id="KW-0238">DNA-binding</keyword>
<dbReference type="AlphaFoldDB" id="A0A8J3KJJ0"/>
<dbReference type="Pfam" id="PF12728">
    <property type="entry name" value="HTH_17"/>
    <property type="match status" value="1"/>
</dbReference>
<sequence length="77" mass="8777">MTQPLPRFLTLEQVAEELSTSTAQIYALVRRGELPAIRLGGRGQWRVERARLEEFIAQLYDEAQQYVKDNPLSGGED</sequence>
<evidence type="ECO:0000259" key="1">
    <source>
        <dbReference type="Pfam" id="PF12728"/>
    </source>
</evidence>
<dbReference type="RefSeq" id="WP_120316854.1">
    <property type="nucleotide sequence ID" value="NZ_BONH01000015.1"/>
</dbReference>
<evidence type="ECO:0000313" key="2">
    <source>
        <dbReference type="EMBL" id="GIF98358.1"/>
    </source>
</evidence>
<accession>A0A8J3KJJ0</accession>
<protein>
    <submittedName>
        <fullName evidence="2">DNA-binding protein</fullName>
    </submittedName>
</protein>
<dbReference type="InterPro" id="IPR009061">
    <property type="entry name" value="DNA-bd_dom_put_sf"/>
</dbReference>
<dbReference type="NCBIfam" id="TIGR01764">
    <property type="entry name" value="excise"/>
    <property type="match status" value="1"/>
</dbReference>
<name>A0A8J3KJJ0_9ACTN</name>